<feature type="region of interest" description="Disordered" evidence="8">
    <location>
        <begin position="773"/>
        <end position="806"/>
    </location>
</feature>
<reference evidence="12" key="1">
    <citation type="journal article" date="2016" name="Nat. Biotechnol.">
        <title>Sequencing wild and cultivated cassava and related species reveals extensive interspecific hybridization and genetic diversity.</title>
        <authorList>
            <person name="Bredeson J.V."/>
            <person name="Lyons J.B."/>
            <person name="Prochnik S.E."/>
            <person name="Wu G.A."/>
            <person name="Ha C.M."/>
            <person name="Edsinger-Gonzales E."/>
            <person name="Grimwood J."/>
            <person name="Schmutz J."/>
            <person name="Rabbi I.Y."/>
            <person name="Egesi C."/>
            <person name="Nauluvula P."/>
            <person name="Lebot V."/>
            <person name="Ndunguru J."/>
            <person name="Mkamilo G."/>
            <person name="Bart R.S."/>
            <person name="Setter T.L."/>
            <person name="Gleadow R.M."/>
            <person name="Kulakow P."/>
            <person name="Ferguson M.E."/>
            <person name="Rounsley S."/>
            <person name="Rokhsar D.S."/>
        </authorList>
    </citation>
    <scope>NUCLEOTIDE SEQUENCE [LARGE SCALE GENOMIC DNA]</scope>
    <source>
        <strain evidence="12">cv. AM560-2</strain>
    </source>
</reference>
<dbReference type="GO" id="GO:0141052">
    <property type="term" value="F:histone H3 demethylase activity"/>
    <property type="evidence" value="ECO:0007669"/>
    <property type="project" value="UniProtKB-ARBA"/>
</dbReference>
<dbReference type="EMBL" id="CM004403">
    <property type="protein sequence ID" value="OAY24367.1"/>
    <property type="molecule type" value="Genomic_DNA"/>
</dbReference>
<feature type="compositionally biased region" description="Basic and acidic residues" evidence="8">
    <location>
        <begin position="702"/>
        <end position="715"/>
    </location>
</feature>
<dbReference type="GO" id="GO:0016491">
    <property type="term" value="F:oxidoreductase activity"/>
    <property type="evidence" value="ECO:0007669"/>
    <property type="project" value="UniProtKB-KW"/>
</dbReference>
<dbReference type="Gene3D" id="2.60.120.650">
    <property type="entry name" value="Cupin"/>
    <property type="match status" value="1"/>
</dbReference>
<comment type="cofactor">
    <cofactor evidence="1">
        <name>Fe(2+)</name>
        <dbReference type="ChEBI" id="CHEBI:29033"/>
    </cofactor>
</comment>
<keyword evidence="12" id="KW-1185">Reference proteome</keyword>
<feature type="compositionally biased region" description="Basic and acidic residues" evidence="8">
    <location>
        <begin position="794"/>
        <end position="806"/>
    </location>
</feature>
<proteinExistence type="predicted"/>
<evidence type="ECO:0000256" key="2">
    <source>
        <dbReference type="ARBA" id="ARBA00022723"/>
    </source>
</evidence>
<dbReference type="STRING" id="3983.A0A2C9U4W1"/>
<dbReference type="GO" id="GO:0005634">
    <property type="term" value="C:nucleus"/>
    <property type="evidence" value="ECO:0000318"/>
    <property type="project" value="GO_Central"/>
</dbReference>
<name>A0A2C9U4W1_MANES</name>
<dbReference type="GO" id="GO:0010468">
    <property type="term" value="P:regulation of gene expression"/>
    <property type="evidence" value="ECO:0000318"/>
    <property type="project" value="GO_Central"/>
</dbReference>
<keyword evidence="6" id="KW-0804">Transcription</keyword>
<evidence type="ECO:0000256" key="5">
    <source>
        <dbReference type="ARBA" id="ARBA00023015"/>
    </source>
</evidence>
<dbReference type="SMART" id="SM00545">
    <property type="entry name" value="JmjN"/>
    <property type="match status" value="1"/>
</dbReference>
<dbReference type="OMA" id="CFVQLMR"/>
<protein>
    <recommendedName>
        <fullName evidence="13">JmjC domain-containing protein</fullName>
    </recommendedName>
</protein>
<evidence type="ECO:0000256" key="6">
    <source>
        <dbReference type="ARBA" id="ARBA00023163"/>
    </source>
</evidence>
<dbReference type="InterPro" id="IPR003349">
    <property type="entry name" value="JmjN"/>
</dbReference>
<dbReference type="Proteomes" id="UP000091857">
    <property type="component" value="Chromosome 17"/>
</dbReference>
<feature type="region of interest" description="Disordered" evidence="8">
    <location>
        <begin position="702"/>
        <end position="729"/>
    </location>
</feature>
<evidence type="ECO:0000256" key="3">
    <source>
        <dbReference type="ARBA" id="ARBA00023002"/>
    </source>
</evidence>
<dbReference type="GO" id="GO:0000785">
    <property type="term" value="C:chromatin"/>
    <property type="evidence" value="ECO:0000318"/>
    <property type="project" value="GO_Central"/>
</dbReference>
<feature type="compositionally biased region" description="Polar residues" evidence="8">
    <location>
        <begin position="778"/>
        <end position="792"/>
    </location>
</feature>
<dbReference type="InterPro" id="IPR004198">
    <property type="entry name" value="Znf_C5HC2"/>
</dbReference>
<evidence type="ECO:0000256" key="8">
    <source>
        <dbReference type="SAM" id="MobiDB-lite"/>
    </source>
</evidence>
<dbReference type="Pfam" id="PF02373">
    <property type="entry name" value="JmjC"/>
    <property type="match status" value="1"/>
</dbReference>
<keyword evidence="7" id="KW-0539">Nucleus</keyword>
<accession>A0A2C9U4W1</accession>
<evidence type="ECO:0000259" key="10">
    <source>
        <dbReference type="PROSITE" id="PS51184"/>
    </source>
</evidence>
<gene>
    <name evidence="11" type="ORF">MANES_17G009900v8</name>
</gene>
<dbReference type="PANTHER" id="PTHR10694:SF33">
    <property type="entry name" value="LYSINE-SPECIFIC DEMETHYLASE 5"/>
    <property type="match status" value="1"/>
</dbReference>
<dbReference type="SMART" id="SM00558">
    <property type="entry name" value="JmjC"/>
    <property type="match status" value="1"/>
</dbReference>
<feature type="domain" description="JmjC" evidence="10">
    <location>
        <begin position="249"/>
        <end position="419"/>
    </location>
</feature>
<evidence type="ECO:0000256" key="1">
    <source>
        <dbReference type="ARBA" id="ARBA00001954"/>
    </source>
</evidence>
<dbReference type="InterPro" id="IPR003347">
    <property type="entry name" value="JmjC_dom"/>
</dbReference>
<keyword evidence="4" id="KW-0408">Iron</keyword>
<feature type="domain" description="JmjN" evidence="9">
    <location>
        <begin position="102"/>
        <end position="143"/>
    </location>
</feature>
<evidence type="ECO:0000313" key="11">
    <source>
        <dbReference type="EMBL" id="OAY24367.1"/>
    </source>
</evidence>
<dbReference type="Pfam" id="PF02375">
    <property type="entry name" value="JmjN"/>
    <property type="match status" value="1"/>
</dbReference>
<dbReference type="FunFam" id="2.60.120.650:FF:000016">
    <property type="entry name" value="Lysine-specific demethylase isoform A"/>
    <property type="match status" value="1"/>
</dbReference>
<keyword evidence="3" id="KW-0560">Oxidoreductase</keyword>
<sequence length="877" mass="99146">MVEGRVCLSKEARNGLEFLKCKRLKRMKSETVSETLGVTGMMSRSGGDSLRASASCGIRLHNHVEPFVTSNGASSGKDAFSKRKVDKFDTSDLEWTEKIPECPVYHPTKEEFEDPLVYLQKIAPEALRYGICKIVSPLSASVPAGIVLMRERAGFKFTTRVQPLRLAEWDTDDKVTFFMSGRNYTFRDFEKMASKIFSRRYCSASCLPGTYLEKEFWHEIACGKTETVEYACDVEGSAFSSSFSDPLGNSKWNLKNVSRLPKSTLRLLDTAIPGVTDPMLYIGMLFSLFAWHVEDHYLYSINYHHCGASKTWYGVPGHAALDFEKVVREHVYTHDILSTDGEDGAFDVLLGKTTLFPPNILLEHGVPVYKAVQNPGEFVITFPRAYHAGFSHGFNCGEAVNFAIGDWFPMGAIASWRYAILNRMPLLPHEELLCKEAMILFTSLECEDTDYSSADLISHHCIKVSFVKLMRFLHHARWSLMKSGACTGLLRNTYGTILCSLCKRDCYVAFLNCNCNMHPVCLRHDFKSLNFSCGRNHTLFLREDVSAMEAAAKRFEKEDGILEDIRQKTRSGDDLYSYPASNKYLSVLDDGYSPYCEINFDFNADIAAIIQDHSQYSNQSTSICGTENFRPEASGTSVACSASTLCPSGELTESSSAANNKVHGWADFDIRNLESRKFSDEESHNMHESSLSSSLCHEECRSTQHGDLHRSEARPSVDQQSDDSDSEIFRVKRRSSLKVEKRVVNDNVSSKNFEHQGLKRLKKLQFERRYDQTLPPECSQTNDESNHNSLSASHRMESPESASKEDRFARGSIIPISIKFKKLVSDEAMRRERENQRLDKFQHELGKTMRESLPIEIGPKRLKIRGPSFLGSESRLD</sequence>
<evidence type="ECO:0000256" key="4">
    <source>
        <dbReference type="ARBA" id="ARBA00023004"/>
    </source>
</evidence>
<keyword evidence="2" id="KW-0479">Metal-binding</keyword>
<evidence type="ECO:0000256" key="7">
    <source>
        <dbReference type="ARBA" id="ARBA00023242"/>
    </source>
</evidence>
<dbReference type="PANTHER" id="PTHR10694">
    <property type="entry name" value="LYSINE-SPECIFIC DEMETHYLASE"/>
    <property type="match status" value="1"/>
</dbReference>
<dbReference type="OrthoDB" id="1678912at2759"/>
<dbReference type="GO" id="GO:0046872">
    <property type="term" value="F:metal ion binding"/>
    <property type="evidence" value="ECO:0007669"/>
    <property type="project" value="UniProtKB-KW"/>
</dbReference>
<evidence type="ECO:0008006" key="13">
    <source>
        <dbReference type="Google" id="ProtNLM"/>
    </source>
</evidence>
<dbReference type="PROSITE" id="PS51184">
    <property type="entry name" value="JMJC"/>
    <property type="match status" value="1"/>
</dbReference>
<dbReference type="GO" id="GO:0032452">
    <property type="term" value="F:histone demethylase activity"/>
    <property type="evidence" value="ECO:0000318"/>
    <property type="project" value="GO_Central"/>
</dbReference>
<dbReference type="GO" id="GO:0040029">
    <property type="term" value="P:epigenetic regulation of gene expression"/>
    <property type="evidence" value="ECO:0007669"/>
    <property type="project" value="UniProtKB-ARBA"/>
</dbReference>
<dbReference type="GO" id="GO:0006338">
    <property type="term" value="P:chromatin remodeling"/>
    <property type="evidence" value="ECO:0000318"/>
    <property type="project" value="GO_Central"/>
</dbReference>
<comment type="caution">
    <text evidence="11">The sequence shown here is derived from an EMBL/GenBank/DDBJ whole genome shotgun (WGS) entry which is preliminary data.</text>
</comment>
<dbReference type="Gramene" id="Manes.17G009900.1.v8.1">
    <property type="protein sequence ID" value="Manes.17G009900.1.v8.1.CDS"/>
    <property type="gene ID" value="Manes.17G009900.v8.1"/>
</dbReference>
<dbReference type="PROSITE" id="PS51183">
    <property type="entry name" value="JMJN"/>
    <property type="match status" value="1"/>
</dbReference>
<dbReference type="AlphaFoldDB" id="A0A2C9U4W1"/>
<dbReference type="Pfam" id="PF02928">
    <property type="entry name" value="zf-C5HC2"/>
    <property type="match status" value="1"/>
</dbReference>
<keyword evidence="5" id="KW-0805">Transcription regulation</keyword>
<dbReference type="SUPFAM" id="SSF51197">
    <property type="entry name" value="Clavaminate synthase-like"/>
    <property type="match status" value="1"/>
</dbReference>
<organism evidence="11 12">
    <name type="scientific">Manihot esculenta</name>
    <name type="common">Cassava</name>
    <name type="synonym">Jatropha manihot</name>
    <dbReference type="NCBI Taxonomy" id="3983"/>
    <lineage>
        <taxon>Eukaryota</taxon>
        <taxon>Viridiplantae</taxon>
        <taxon>Streptophyta</taxon>
        <taxon>Embryophyta</taxon>
        <taxon>Tracheophyta</taxon>
        <taxon>Spermatophyta</taxon>
        <taxon>Magnoliopsida</taxon>
        <taxon>eudicotyledons</taxon>
        <taxon>Gunneridae</taxon>
        <taxon>Pentapetalae</taxon>
        <taxon>rosids</taxon>
        <taxon>fabids</taxon>
        <taxon>Malpighiales</taxon>
        <taxon>Euphorbiaceae</taxon>
        <taxon>Crotonoideae</taxon>
        <taxon>Manihoteae</taxon>
        <taxon>Manihot</taxon>
    </lineage>
</organism>
<evidence type="ECO:0000259" key="9">
    <source>
        <dbReference type="PROSITE" id="PS51183"/>
    </source>
</evidence>
<evidence type="ECO:0000313" key="12">
    <source>
        <dbReference type="Proteomes" id="UP000091857"/>
    </source>
</evidence>